<name>A0A9D1ZJF7_9BACE</name>
<dbReference type="InterPro" id="IPR011050">
    <property type="entry name" value="Pectin_lyase_fold/virulence"/>
</dbReference>
<dbReference type="CDD" id="cd13121">
    <property type="entry name" value="BF2867_like_C"/>
    <property type="match status" value="1"/>
</dbReference>
<reference evidence="2" key="2">
    <citation type="submission" date="2021-04" db="EMBL/GenBank/DDBJ databases">
        <authorList>
            <person name="Gilroy R."/>
        </authorList>
    </citation>
    <scope>NUCLEOTIDE SEQUENCE</scope>
    <source>
        <strain evidence="2">Gambia2-208</strain>
    </source>
</reference>
<gene>
    <name evidence="2" type="ORF">H9824_11455</name>
</gene>
<accession>A0A9D1ZJF7</accession>
<dbReference type="EMBL" id="DXCV01000081">
    <property type="protein sequence ID" value="HIY89300.1"/>
    <property type="molecule type" value="Genomic_DNA"/>
</dbReference>
<dbReference type="PROSITE" id="PS51257">
    <property type="entry name" value="PROKAR_LIPOPROTEIN"/>
    <property type="match status" value="1"/>
</dbReference>
<organism evidence="2 3">
    <name type="scientific">Candidatus Bacteroides pullicola</name>
    <dbReference type="NCBI Taxonomy" id="2838475"/>
    <lineage>
        <taxon>Bacteria</taxon>
        <taxon>Pseudomonadati</taxon>
        <taxon>Bacteroidota</taxon>
        <taxon>Bacteroidia</taxon>
        <taxon>Bacteroidales</taxon>
        <taxon>Bacteroidaceae</taxon>
        <taxon>Bacteroides</taxon>
    </lineage>
</organism>
<sequence length="579" mass="61726">MKRTNNFTLAALALLSLAGCTQDDERTAAGLPMTGTPMRVVAHVDAPMTREAMTTADLTRYYFRVTNQEGADEYDYFGAIEKSGDQWTATDLGINWGSTYPVVSALEQKGVEWTKKDYTTGKEVSVQADQSDRENGLLKSDLLYMAPKTLTPADLDAEGNIKVNLAHRFAKLKVVVTVTGTFTNPITALTIGGTQTTATFIPETDELEVSGNATDIKAHLESPATISETTPGLTATYECILLPQTVAATTLKITATTTTDQKDKEYLHSAPLTLKGNYEYTLRLEMKANGSMSTSGSVGVGGWGEGTGTEEGGELEEGAITSEDDEGKITYTVSTARGLLEWAKAVQSASTNTFPNLTLTDDIDMKGKTWPVIERYENATIDGGRHTIKNLALTEKSSSNGVGLIADGATNCAIKNLTLQNPSITTDEGSGSGGFFAGSMAICTMENCHVIGGTTNLYSNKGGLTRRASASSFTACSVTSSGVAMIEYISPGIASEITACYVTGGKLVVDESSTPTYTASYYQESAGGIMDAEGNTVADWNAAAEKMNEALENTSYQWVENEEDDKADRPLVIEIQTTD</sequence>
<feature type="region of interest" description="Disordered" evidence="1">
    <location>
        <begin position="294"/>
        <end position="315"/>
    </location>
</feature>
<dbReference type="AlphaFoldDB" id="A0A9D1ZJF7"/>
<evidence type="ECO:0000256" key="1">
    <source>
        <dbReference type="SAM" id="MobiDB-lite"/>
    </source>
</evidence>
<dbReference type="InterPro" id="IPR025049">
    <property type="entry name" value="Mfa-like_1"/>
</dbReference>
<protein>
    <submittedName>
        <fullName evidence="2">Fimbrillin family protein</fullName>
    </submittedName>
</protein>
<evidence type="ECO:0000313" key="2">
    <source>
        <dbReference type="EMBL" id="HIY89300.1"/>
    </source>
</evidence>
<reference evidence="2" key="1">
    <citation type="journal article" date="2021" name="PeerJ">
        <title>Extensive microbial diversity within the chicken gut microbiome revealed by metagenomics and culture.</title>
        <authorList>
            <person name="Gilroy R."/>
            <person name="Ravi A."/>
            <person name="Getino M."/>
            <person name="Pursley I."/>
            <person name="Horton D.L."/>
            <person name="Alikhan N.F."/>
            <person name="Baker D."/>
            <person name="Gharbi K."/>
            <person name="Hall N."/>
            <person name="Watson M."/>
            <person name="Adriaenssens E.M."/>
            <person name="Foster-Nyarko E."/>
            <person name="Jarju S."/>
            <person name="Secka A."/>
            <person name="Antonio M."/>
            <person name="Oren A."/>
            <person name="Chaudhuri R.R."/>
            <person name="La Ragione R."/>
            <person name="Hildebrand F."/>
            <person name="Pallen M.J."/>
        </authorList>
    </citation>
    <scope>NUCLEOTIDE SEQUENCE</scope>
    <source>
        <strain evidence="2">Gambia2-208</strain>
    </source>
</reference>
<dbReference type="Gene3D" id="2.60.40.2630">
    <property type="match status" value="1"/>
</dbReference>
<feature type="compositionally biased region" description="Gly residues" evidence="1">
    <location>
        <begin position="298"/>
        <end position="310"/>
    </location>
</feature>
<dbReference type="SUPFAM" id="SSF51126">
    <property type="entry name" value="Pectin lyase-like"/>
    <property type="match status" value="1"/>
</dbReference>
<dbReference type="Pfam" id="PF13149">
    <property type="entry name" value="Mfa_like_1"/>
    <property type="match status" value="1"/>
</dbReference>
<evidence type="ECO:0000313" key="3">
    <source>
        <dbReference type="Proteomes" id="UP000886851"/>
    </source>
</evidence>
<dbReference type="GO" id="GO:0009279">
    <property type="term" value="C:cell outer membrane"/>
    <property type="evidence" value="ECO:0007669"/>
    <property type="project" value="UniProtKB-SubCell"/>
</dbReference>
<comment type="caution">
    <text evidence="2">The sequence shown here is derived from an EMBL/GenBank/DDBJ whole genome shotgun (WGS) entry which is preliminary data.</text>
</comment>
<proteinExistence type="predicted"/>
<dbReference type="Proteomes" id="UP000886851">
    <property type="component" value="Unassembled WGS sequence"/>
</dbReference>